<accession>A0A840VTF0</accession>
<protein>
    <submittedName>
        <fullName evidence="2">Uncharacterized protein</fullName>
    </submittedName>
</protein>
<evidence type="ECO:0000313" key="3">
    <source>
        <dbReference type="Proteomes" id="UP000586947"/>
    </source>
</evidence>
<keyword evidence="3" id="KW-1185">Reference proteome</keyword>
<keyword evidence="1" id="KW-0812">Transmembrane</keyword>
<evidence type="ECO:0000313" key="2">
    <source>
        <dbReference type="EMBL" id="MBB5479985.1"/>
    </source>
</evidence>
<evidence type="ECO:0000256" key="1">
    <source>
        <dbReference type="SAM" id="Phobius"/>
    </source>
</evidence>
<feature type="transmembrane region" description="Helical" evidence="1">
    <location>
        <begin position="12"/>
        <end position="37"/>
    </location>
</feature>
<name>A0A840VTF0_9ACTN</name>
<dbReference type="Proteomes" id="UP000586947">
    <property type="component" value="Unassembled WGS sequence"/>
</dbReference>
<gene>
    <name evidence="2" type="ORF">HNR20_004490</name>
</gene>
<dbReference type="EMBL" id="JACHDP010000001">
    <property type="protein sequence ID" value="MBB5479985.1"/>
    <property type="molecule type" value="Genomic_DNA"/>
</dbReference>
<keyword evidence="1" id="KW-0472">Membrane</keyword>
<sequence length="80" mass="8194">MACSTDGMRARLLFCVALLAAGVMTAGTGLLVALGYVEQPGPFNEAILGALGGAMASAGFHRWRKYRSSGLGAHTGHKTA</sequence>
<comment type="caution">
    <text evidence="2">The sequence shown here is derived from an EMBL/GenBank/DDBJ whole genome shotgun (WGS) entry which is preliminary data.</text>
</comment>
<keyword evidence="1" id="KW-1133">Transmembrane helix</keyword>
<proteinExistence type="predicted"/>
<dbReference type="AlphaFoldDB" id="A0A840VTF0"/>
<reference evidence="2 3" key="1">
    <citation type="submission" date="2020-08" db="EMBL/GenBank/DDBJ databases">
        <title>Sequencing the genomes of 1000 actinobacteria strains.</title>
        <authorList>
            <person name="Klenk H.-P."/>
        </authorList>
    </citation>
    <scope>NUCLEOTIDE SEQUENCE [LARGE SCALE GENOMIC DNA]</scope>
    <source>
        <strain evidence="2 3">DSM 103125</strain>
    </source>
</reference>
<organism evidence="2 3">
    <name type="scientific">Micromonospora parathelypteridis</name>
    <dbReference type="NCBI Taxonomy" id="1839617"/>
    <lineage>
        <taxon>Bacteria</taxon>
        <taxon>Bacillati</taxon>
        <taxon>Actinomycetota</taxon>
        <taxon>Actinomycetes</taxon>
        <taxon>Micromonosporales</taxon>
        <taxon>Micromonosporaceae</taxon>
        <taxon>Micromonospora</taxon>
    </lineage>
</organism>